<dbReference type="RefSeq" id="XP_037143240.1">
    <property type="nucleotide sequence ID" value="XM_037287345.1"/>
</dbReference>
<gene>
    <name evidence="1" type="ORF">HG535_0B05550</name>
</gene>
<protein>
    <submittedName>
        <fullName evidence="1">Uncharacterized protein</fullName>
    </submittedName>
</protein>
<dbReference type="OrthoDB" id="2563506at2759"/>
<dbReference type="GeneID" id="59235173"/>
<dbReference type="Proteomes" id="UP000509704">
    <property type="component" value="Chromosome 2"/>
</dbReference>
<dbReference type="EMBL" id="CP058605">
    <property type="protein sequence ID" value="QLG71512.1"/>
    <property type="molecule type" value="Genomic_DNA"/>
</dbReference>
<dbReference type="AlphaFoldDB" id="A0A7H9B153"/>
<evidence type="ECO:0000313" key="2">
    <source>
        <dbReference type="Proteomes" id="UP000509704"/>
    </source>
</evidence>
<keyword evidence="2" id="KW-1185">Reference proteome</keyword>
<reference evidence="1 2" key="1">
    <citation type="submission" date="2020-07" db="EMBL/GenBank/DDBJ databases">
        <title>The yeast mating-type switching endonuclease HO is a domesticated member of an unorthodox homing genetic element family.</title>
        <authorList>
            <person name="Coughlan A.Y."/>
            <person name="Lombardi L."/>
            <person name="Braun-Galleani S."/>
            <person name="Martos A.R."/>
            <person name="Galeote V."/>
            <person name="Bigey F."/>
            <person name="Dequin S."/>
            <person name="Byrne K.P."/>
            <person name="Wolfe K.H."/>
        </authorList>
    </citation>
    <scope>NUCLEOTIDE SEQUENCE [LARGE SCALE GENOMIC DNA]</scope>
    <source>
        <strain evidence="1 2">NRRL Y-6702</strain>
    </source>
</reference>
<dbReference type="KEGG" id="zmk:HG535_0B05550"/>
<accession>A0A7H9B153</accession>
<sequence length="153" mass="17345">MSPFNDYCVVCDQLIPQSPESVKNTCTEKKHSHVGCSGKVLYCSEDCRQKDQHLIHQRLESLVSCETCHETVDDPESLIKSPLLVPIDHSQQKYDEGDDDGGASYRLMNMVSSSTISIPRLSLQPPTPPISYDSIYHDHVAEKNYQLWLNQNH</sequence>
<name>A0A7H9B153_ZYGMR</name>
<proteinExistence type="predicted"/>
<organism evidence="1 2">
    <name type="scientific">Zygotorulaspora mrakii</name>
    <name type="common">Zygosaccharomyces mrakii</name>
    <dbReference type="NCBI Taxonomy" id="42260"/>
    <lineage>
        <taxon>Eukaryota</taxon>
        <taxon>Fungi</taxon>
        <taxon>Dikarya</taxon>
        <taxon>Ascomycota</taxon>
        <taxon>Saccharomycotina</taxon>
        <taxon>Saccharomycetes</taxon>
        <taxon>Saccharomycetales</taxon>
        <taxon>Saccharomycetaceae</taxon>
        <taxon>Zygotorulaspora</taxon>
    </lineage>
</organism>
<evidence type="ECO:0000313" key="1">
    <source>
        <dbReference type="EMBL" id="QLG71512.1"/>
    </source>
</evidence>